<name>A0AAU7EIE1_9FLAO</name>
<organism evidence="2 3">
    <name type="scientific">Mariniflexile litorale</name>
    <dbReference type="NCBI Taxonomy" id="3045158"/>
    <lineage>
        <taxon>Bacteria</taxon>
        <taxon>Pseudomonadati</taxon>
        <taxon>Bacteroidota</taxon>
        <taxon>Flavobacteriia</taxon>
        <taxon>Flavobacteriales</taxon>
        <taxon>Flavobacteriaceae</taxon>
        <taxon>Mariniflexile</taxon>
    </lineage>
</organism>
<dbReference type="AlphaFoldDB" id="A0AAU7EIE1"/>
<evidence type="ECO:0000256" key="1">
    <source>
        <dbReference type="SAM" id="Phobius"/>
    </source>
</evidence>
<accession>A0AAU7EIE1</accession>
<proteinExistence type="predicted"/>
<gene>
    <name evidence="2" type="ORF">QLS71_003470</name>
</gene>
<dbReference type="InterPro" id="IPR029062">
    <property type="entry name" value="Class_I_gatase-like"/>
</dbReference>
<sequence length="104" mass="12166">MLLFTALGYFIFTNGMTLMLPNIIPFKKEMVYFTAFIENFIMKGKPENRKIAKKLRKLGLKYKSVFPKPNFSIKDRYLVTSQNPYSSDAFNALFMSVLLEYNQV</sequence>
<reference evidence="2" key="1">
    <citation type="submission" date="2024-04" db="EMBL/GenBank/DDBJ databases">
        <title>Mariniflexile litorale, isolated from the shallow sediments of the Sea of Japan.</title>
        <authorList>
            <person name="Romanenko L."/>
            <person name="Isaeva M."/>
        </authorList>
    </citation>
    <scope>NUCLEOTIDE SEQUENCE [LARGE SCALE GENOMIC DNA]</scope>
    <source>
        <strain evidence="2">KMM 9835</strain>
    </source>
</reference>
<dbReference type="EMBL" id="CP155618">
    <property type="protein sequence ID" value="XBL15083.1"/>
    <property type="molecule type" value="Genomic_DNA"/>
</dbReference>
<dbReference type="Proteomes" id="UP001224325">
    <property type="component" value="Chromosome"/>
</dbReference>
<keyword evidence="1" id="KW-0472">Membrane</keyword>
<dbReference type="RefSeq" id="WP_308990525.1">
    <property type="nucleotide sequence ID" value="NZ_CP155618.1"/>
</dbReference>
<dbReference type="SUPFAM" id="SSF52317">
    <property type="entry name" value="Class I glutamine amidotransferase-like"/>
    <property type="match status" value="1"/>
</dbReference>
<dbReference type="Gene3D" id="3.40.50.880">
    <property type="match status" value="1"/>
</dbReference>
<dbReference type="KEGG" id="mlil:QLS71_003470"/>
<feature type="transmembrane region" description="Helical" evidence="1">
    <location>
        <begin position="6"/>
        <end position="24"/>
    </location>
</feature>
<keyword evidence="1" id="KW-1133">Transmembrane helix</keyword>
<keyword evidence="1" id="KW-0812">Transmembrane</keyword>
<keyword evidence="3" id="KW-1185">Reference proteome</keyword>
<protein>
    <submittedName>
        <fullName evidence="2">Uncharacterized protein</fullName>
    </submittedName>
</protein>
<evidence type="ECO:0000313" key="2">
    <source>
        <dbReference type="EMBL" id="XBL15083.1"/>
    </source>
</evidence>
<evidence type="ECO:0000313" key="3">
    <source>
        <dbReference type="Proteomes" id="UP001224325"/>
    </source>
</evidence>